<dbReference type="GO" id="GO:0009060">
    <property type="term" value="P:aerobic respiration"/>
    <property type="evidence" value="ECO:0007669"/>
    <property type="project" value="TreeGrafter"/>
</dbReference>
<dbReference type="InterPro" id="IPR001694">
    <property type="entry name" value="NADH_UbQ_OxRdtase_su1/FPO"/>
</dbReference>
<dbReference type="OrthoDB" id="15253at2157"/>
<dbReference type="KEGG" id="pyr:P186_2130"/>
<dbReference type="Pfam" id="PF00146">
    <property type="entry name" value="NADHdh"/>
    <property type="match status" value="1"/>
</dbReference>
<dbReference type="eggNOG" id="arCOG01546">
    <property type="taxonomic scope" value="Archaea"/>
</dbReference>
<evidence type="ECO:0000256" key="3">
    <source>
        <dbReference type="ARBA" id="ARBA00022989"/>
    </source>
</evidence>
<keyword evidence="3 5" id="KW-1133">Transmembrane helix</keyword>
<dbReference type="RefSeq" id="WP_014289347.1">
    <property type="nucleotide sequence ID" value="NC_016645.1"/>
</dbReference>
<dbReference type="HAMAP" id="MF_01350">
    <property type="entry name" value="NDH1_NuoH"/>
    <property type="match status" value="1"/>
</dbReference>
<keyword evidence="4 5" id="KW-0472">Membrane</keyword>
<dbReference type="EMBL" id="CP003098">
    <property type="protein sequence ID" value="AET33522.1"/>
    <property type="molecule type" value="Genomic_DNA"/>
</dbReference>
<feature type="transmembrane region" description="Helical" evidence="5">
    <location>
        <begin position="267"/>
        <end position="291"/>
    </location>
</feature>
<feature type="transmembrane region" description="Helical" evidence="5">
    <location>
        <begin position="303"/>
        <end position="325"/>
    </location>
</feature>
<accession>G7VAU4</accession>
<reference evidence="6 7" key="1">
    <citation type="journal article" date="2012" name="J. Bacteriol.">
        <title>Complete genome sequence of strain 1860, a crenarchaeon of the genus pyrobaculum able to grow with various electron acceptors.</title>
        <authorList>
            <person name="Mardanov A.V."/>
            <person name="Gumerov V.M."/>
            <person name="Slobodkina G.B."/>
            <person name="Beletsky A.V."/>
            <person name="Bonch-Osmolovskaya E.A."/>
            <person name="Ravin N.V."/>
            <person name="Skryabin K.G."/>
        </authorList>
    </citation>
    <scope>NUCLEOTIDE SEQUENCE [LARGE SCALE GENOMIC DNA]</scope>
    <source>
        <strain evidence="6 7">1860</strain>
    </source>
</reference>
<feature type="transmembrane region" description="Helical" evidence="5">
    <location>
        <begin position="150"/>
        <end position="172"/>
    </location>
</feature>
<dbReference type="NCBIfam" id="NF004741">
    <property type="entry name" value="PRK06076.1-2"/>
    <property type="match status" value="1"/>
</dbReference>
<feature type="transmembrane region" description="Helical" evidence="5">
    <location>
        <begin position="184"/>
        <end position="203"/>
    </location>
</feature>
<dbReference type="AlphaFoldDB" id="G7VAU4"/>
<name>G7VAU4_9CREN</name>
<evidence type="ECO:0000256" key="4">
    <source>
        <dbReference type="ARBA" id="ARBA00023136"/>
    </source>
</evidence>
<dbReference type="GeneID" id="11596620"/>
<feature type="transmembrane region" description="Helical" evidence="5">
    <location>
        <begin position="81"/>
        <end position="104"/>
    </location>
</feature>
<dbReference type="STRING" id="1104324.P186_2130"/>
<feature type="transmembrane region" description="Helical" evidence="5">
    <location>
        <begin position="116"/>
        <end position="138"/>
    </location>
</feature>
<feature type="transmembrane region" description="Helical" evidence="5">
    <location>
        <begin position="243"/>
        <end position="261"/>
    </location>
</feature>
<dbReference type="BioCyc" id="PSP1104324:GJSN-2080-MONOMER"/>
<organism evidence="6 7">
    <name type="scientific">Pyrobaculum ferrireducens</name>
    <dbReference type="NCBI Taxonomy" id="1104324"/>
    <lineage>
        <taxon>Archaea</taxon>
        <taxon>Thermoproteota</taxon>
        <taxon>Thermoprotei</taxon>
        <taxon>Thermoproteales</taxon>
        <taxon>Thermoproteaceae</taxon>
        <taxon>Pyrobaculum</taxon>
    </lineage>
</organism>
<dbReference type="HOGENOM" id="CLU_015134_0_2_2"/>
<keyword evidence="7" id="KW-1185">Reference proteome</keyword>
<evidence type="ECO:0000256" key="5">
    <source>
        <dbReference type="SAM" id="Phobius"/>
    </source>
</evidence>
<protein>
    <submittedName>
        <fullName evidence="6">Respiratory-chain NADH dehydrogenase, subunit 1</fullName>
    </submittedName>
</protein>
<evidence type="ECO:0000313" key="7">
    <source>
        <dbReference type="Proteomes" id="UP000005867"/>
    </source>
</evidence>
<evidence type="ECO:0000256" key="1">
    <source>
        <dbReference type="ARBA" id="ARBA00004141"/>
    </source>
</evidence>
<dbReference type="GO" id="GO:0016020">
    <property type="term" value="C:membrane"/>
    <property type="evidence" value="ECO:0007669"/>
    <property type="project" value="UniProtKB-SubCell"/>
</dbReference>
<gene>
    <name evidence="6" type="ORF">P186_2130</name>
</gene>
<evidence type="ECO:0000313" key="6">
    <source>
        <dbReference type="EMBL" id="AET33522.1"/>
    </source>
</evidence>
<dbReference type="GO" id="GO:0003954">
    <property type="term" value="F:NADH dehydrogenase activity"/>
    <property type="evidence" value="ECO:0007669"/>
    <property type="project" value="TreeGrafter"/>
</dbReference>
<keyword evidence="2 5" id="KW-0812">Transmembrane</keyword>
<dbReference type="PANTHER" id="PTHR11432:SF3">
    <property type="entry name" value="NADH-UBIQUINONE OXIDOREDUCTASE CHAIN 1"/>
    <property type="match status" value="1"/>
</dbReference>
<dbReference type="PANTHER" id="PTHR11432">
    <property type="entry name" value="NADH DEHYDROGENASE SUBUNIT 1"/>
    <property type="match status" value="1"/>
</dbReference>
<comment type="subcellular location">
    <subcellularLocation>
        <location evidence="1">Membrane</location>
        <topology evidence="1">Multi-pass membrane protein</topology>
    </subcellularLocation>
</comment>
<evidence type="ECO:0000256" key="2">
    <source>
        <dbReference type="ARBA" id="ARBA00022692"/>
    </source>
</evidence>
<sequence>MAFPIPLTPDLIAALVFPGILALFGFLVVAIWGERKLVAKVQWRYGPLYVSKQIGGFLQPIADLVKLLFSELVIPRHTNRFLFAATPVLLFAAEALPVVFIAAAPGLVILYSQYGVVLAVVVWLLVAVFLVAMAWTEADKWTYIGAVREILLTAAYEVPLLLSVLAMVILYNTADPFGVVEAQSWLWGIILNPLAFIAFYISLMMSTTRFPFEIPEAEPEVVLGPYTEYGSTLFILSFGGTYVKMYATSLLGVALFLGGWLPAADTITGATVTALKLAIFVLPLILVRAIYPRYRIDQALRIGWTKLLAISLGAVALSALLRAVWPS</sequence>
<proteinExistence type="inferred from homology"/>
<dbReference type="Proteomes" id="UP000005867">
    <property type="component" value="Chromosome"/>
</dbReference>
<feature type="transmembrane region" description="Helical" evidence="5">
    <location>
        <begin position="12"/>
        <end position="32"/>
    </location>
</feature>